<dbReference type="Pfam" id="PF14309">
    <property type="entry name" value="DUF4378"/>
    <property type="match status" value="1"/>
</dbReference>
<dbReference type="InterPro" id="IPR025486">
    <property type="entry name" value="DUF4378"/>
</dbReference>
<gene>
    <name evidence="3" type="ORF">ZIOFF_007013</name>
</gene>
<sequence>MSAKFLQAIGDDNPELQRQIGCMTGIFQILYRQHIVAGRHLNSNSNNHKSHCSVKEDTKNHVRKHKDSPRSIQLSKSMDALDSTGFDGKSKMHVDLGKSIRILVKPEQSSQYFTETNEPPRRSYEGKKTSLYPVTKVAPRLSYDGRASHPSLDSQESSKFSPKLREFPRLSLDSRECSPKSSNLDFKPNIALKQVDPRKSQPRKMTKRICCHSVTSTTRNPLSHIRKGLILSSNKSQFQRDLRALKHILDAMHAKGLLENDKGEDQPSRTSIHSTSLRSDQCLGSTGPQNMVASHPTLMEGEKSPRAFQSPIVVMKPSRSFSRSGILPSPIIPLNSLRELKRLQTRLHNDRKIGSLNFRICEDKAPESIDRESTNQYLQSTYRKCAQNENDTHKRCASTFHASPRLLREIRGENGILANSSSSISPRLQHKQLERENRLLMYILQNQSPRVRLRRKPAQAQRNDDQLSDTSSGAGSLTQQIDEKSDVEVTSSYCSAELRFSSQGKKNPSRRTAKDASSTLKQSPNRKHDAPSPNSSSGSNQKRLSKVEDLVQKPKQQSPDPAESPAIDHVALLCESLNTDHRYVSEILLTSGLLMLDQTTKPMSMPIQLHPDLFHVLEQTKAAEENTNPEKIHRKLVFDLVNELLIQKLKIASSSSLPNKLVQARHGRLANGQRLLKELCSEIEHLKSESFNTDNHDKGDAMISWEKLLWQSEDWLYSSAELQTVVLEVERCIFRDLIDEVLGEEGAFNCQEKASRKQRAWC</sequence>
<dbReference type="Proteomes" id="UP000734854">
    <property type="component" value="Unassembled WGS sequence"/>
</dbReference>
<feature type="region of interest" description="Disordered" evidence="1">
    <location>
        <begin position="450"/>
        <end position="486"/>
    </location>
</feature>
<dbReference type="PANTHER" id="PTHR31680">
    <property type="entry name" value="LONGIFOLIA PROTEIN"/>
    <property type="match status" value="1"/>
</dbReference>
<evidence type="ECO:0000259" key="2">
    <source>
        <dbReference type="Pfam" id="PF14309"/>
    </source>
</evidence>
<dbReference type="InterPro" id="IPR033334">
    <property type="entry name" value="LNG1/2"/>
</dbReference>
<feature type="region of interest" description="Disordered" evidence="1">
    <location>
        <begin position="500"/>
        <end position="545"/>
    </location>
</feature>
<feature type="compositionally biased region" description="Polar residues" evidence="1">
    <location>
        <begin position="151"/>
        <end position="160"/>
    </location>
</feature>
<reference evidence="3 4" key="1">
    <citation type="submission" date="2020-08" db="EMBL/GenBank/DDBJ databases">
        <title>Plant Genome Project.</title>
        <authorList>
            <person name="Zhang R.-G."/>
        </authorList>
    </citation>
    <scope>NUCLEOTIDE SEQUENCE [LARGE SCALE GENOMIC DNA]</scope>
    <source>
        <tissue evidence="3">Rhizome</tissue>
    </source>
</reference>
<feature type="compositionally biased region" description="Polar residues" evidence="1">
    <location>
        <begin position="532"/>
        <end position="542"/>
    </location>
</feature>
<keyword evidence="4" id="KW-1185">Reference proteome</keyword>
<feature type="region of interest" description="Disordered" evidence="1">
    <location>
        <begin position="142"/>
        <end position="162"/>
    </location>
</feature>
<comment type="caution">
    <text evidence="3">The sequence shown here is derived from an EMBL/GenBank/DDBJ whole genome shotgun (WGS) entry which is preliminary data.</text>
</comment>
<organism evidence="3 4">
    <name type="scientific">Zingiber officinale</name>
    <name type="common">Ginger</name>
    <name type="synonym">Amomum zingiber</name>
    <dbReference type="NCBI Taxonomy" id="94328"/>
    <lineage>
        <taxon>Eukaryota</taxon>
        <taxon>Viridiplantae</taxon>
        <taxon>Streptophyta</taxon>
        <taxon>Embryophyta</taxon>
        <taxon>Tracheophyta</taxon>
        <taxon>Spermatophyta</taxon>
        <taxon>Magnoliopsida</taxon>
        <taxon>Liliopsida</taxon>
        <taxon>Zingiberales</taxon>
        <taxon>Zingiberaceae</taxon>
        <taxon>Zingiber</taxon>
    </lineage>
</organism>
<dbReference type="EMBL" id="JACMSC010000002">
    <property type="protein sequence ID" value="KAG6533147.1"/>
    <property type="molecule type" value="Genomic_DNA"/>
</dbReference>
<feature type="region of interest" description="Disordered" evidence="1">
    <location>
        <begin position="42"/>
        <end position="71"/>
    </location>
</feature>
<feature type="domain" description="DUF4378" evidence="2">
    <location>
        <begin position="580"/>
        <end position="740"/>
    </location>
</feature>
<feature type="region of interest" description="Disordered" evidence="1">
    <location>
        <begin position="110"/>
        <end position="130"/>
    </location>
</feature>
<evidence type="ECO:0000313" key="4">
    <source>
        <dbReference type="Proteomes" id="UP000734854"/>
    </source>
</evidence>
<feature type="compositionally biased region" description="Basic and acidic residues" evidence="1">
    <location>
        <begin position="118"/>
        <end position="128"/>
    </location>
</feature>
<evidence type="ECO:0000256" key="1">
    <source>
        <dbReference type="SAM" id="MobiDB-lite"/>
    </source>
</evidence>
<proteinExistence type="predicted"/>
<feature type="compositionally biased region" description="Polar residues" evidence="1">
    <location>
        <begin position="468"/>
        <end position="480"/>
    </location>
</feature>
<feature type="region of interest" description="Disordered" evidence="1">
    <location>
        <begin position="259"/>
        <end position="288"/>
    </location>
</feature>
<protein>
    <recommendedName>
        <fullName evidence="2">DUF4378 domain-containing protein</fullName>
    </recommendedName>
</protein>
<accession>A0A8J5HWF6</accession>
<dbReference type="PANTHER" id="PTHR31680:SF4">
    <property type="entry name" value="LONGIFOLIA PROTEIN"/>
    <property type="match status" value="1"/>
</dbReference>
<evidence type="ECO:0000313" key="3">
    <source>
        <dbReference type="EMBL" id="KAG6533147.1"/>
    </source>
</evidence>
<dbReference type="GO" id="GO:0051513">
    <property type="term" value="P:regulation of monopolar cell growth"/>
    <property type="evidence" value="ECO:0007669"/>
    <property type="project" value="InterPro"/>
</dbReference>
<dbReference type="AlphaFoldDB" id="A0A8J5HWF6"/>
<feature type="compositionally biased region" description="Polar residues" evidence="1">
    <location>
        <begin position="268"/>
        <end position="288"/>
    </location>
</feature>
<name>A0A8J5HWF6_ZINOF</name>